<evidence type="ECO:0000313" key="2">
    <source>
        <dbReference type="EMBL" id="TBO59022.1"/>
    </source>
</evidence>
<reference evidence="2 3" key="1">
    <citation type="submission" date="2019-02" db="EMBL/GenBank/DDBJ databases">
        <title>Draft Genome Sequence of Streptomyces sp. AM-2504, identified by 16S rRNA comparative analysis as a Streptomyces Kasugaensis strain.</title>
        <authorList>
            <person name="Napolioni V."/>
            <person name="Giuliodori A.M."/>
            <person name="Spurio R."/>
            <person name="Fabbretti A."/>
        </authorList>
    </citation>
    <scope>NUCLEOTIDE SEQUENCE [LARGE SCALE GENOMIC DNA]</scope>
    <source>
        <strain evidence="2 3">AM-2504</strain>
    </source>
</reference>
<proteinExistence type="predicted"/>
<organism evidence="2 3">
    <name type="scientific">Streptomyces kasugaensis</name>
    <dbReference type="NCBI Taxonomy" id="1946"/>
    <lineage>
        <taxon>Bacteria</taxon>
        <taxon>Bacillati</taxon>
        <taxon>Actinomycetota</taxon>
        <taxon>Actinomycetes</taxon>
        <taxon>Kitasatosporales</taxon>
        <taxon>Streptomycetaceae</taxon>
        <taxon>Streptomyces</taxon>
    </lineage>
</organism>
<feature type="coiled-coil region" evidence="1">
    <location>
        <begin position="28"/>
        <end position="55"/>
    </location>
</feature>
<protein>
    <submittedName>
        <fullName evidence="2">Uncharacterized protein</fullName>
    </submittedName>
</protein>
<keyword evidence="1" id="KW-0175">Coiled coil</keyword>
<name>A0A4Q9HV77_STRKA</name>
<sequence length="78" mass="8736">MPHRPSHFSRRQMIAAQVNASAANARQRDRLAASLDRARTECDALESELSDQHDETANALRAAITRIRTALDTPEPRQ</sequence>
<dbReference type="Proteomes" id="UP000292452">
    <property type="component" value="Unassembled WGS sequence"/>
</dbReference>
<evidence type="ECO:0000256" key="1">
    <source>
        <dbReference type="SAM" id="Coils"/>
    </source>
</evidence>
<dbReference type="AlphaFoldDB" id="A0A4Q9HV77"/>
<accession>A0A4Q9HV77</accession>
<comment type="caution">
    <text evidence="2">The sequence shown here is derived from an EMBL/GenBank/DDBJ whole genome shotgun (WGS) entry which is preliminary data.</text>
</comment>
<dbReference type="RefSeq" id="WP_131123519.1">
    <property type="nucleotide sequence ID" value="NZ_SIXH01000102.1"/>
</dbReference>
<dbReference type="EMBL" id="SIXH01000102">
    <property type="protein sequence ID" value="TBO59022.1"/>
    <property type="molecule type" value="Genomic_DNA"/>
</dbReference>
<gene>
    <name evidence="2" type="ORF">EYS09_14360</name>
</gene>
<evidence type="ECO:0000313" key="3">
    <source>
        <dbReference type="Proteomes" id="UP000292452"/>
    </source>
</evidence>
<keyword evidence="3" id="KW-1185">Reference proteome</keyword>